<dbReference type="GO" id="GO:0004497">
    <property type="term" value="F:monooxygenase activity"/>
    <property type="evidence" value="ECO:0007669"/>
    <property type="project" value="TreeGrafter"/>
</dbReference>
<reference evidence="2" key="1">
    <citation type="submission" date="2019-04" db="EMBL/GenBank/DDBJ databases">
        <title>Friends and foes A comparative genomics studyof 23 Aspergillus species from section Flavi.</title>
        <authorList>
            <consortium name="DOE Joint Genome Institute"/>
            <person name="Kjaerbolling I."/>
            <person name="Vesth T."/>
            <person name="Frisvad J.C."/>
            <person name="Nybo J.L."/>
            <person name="Theobald S."/>
            <person name="Kildgaard S."/>
            <person name="Isbrandt T."/>
            <person name="Kuo A."/>
            <person name="Sato A."/>
            <person name="Lyhne E.K."/>
            <person name="Kogle M.E."/>
            <person name="Wiebenga A."/>
            <person name="Kun R.S."/>
            <person name="Lubbers R.J."/>
            <person name="Makela M.R."/>
            <person name="Barry K."/>
            <person name="Chovatia M."/>
            <person name="Clum A."/>
            <person name="Daum C."/>
            <person name="Haridas S."/>
            <person name="He G."/>
            <person name="LaButti K."/>
            <person name="Lipzen A."/>
            <person name="Mondo S."/>
            <person name="Riley R."/>
            <person name="Salamov A."/>
            <person name="Simmons B.A."/>
            <person name="Magnuson J.K."/>
            <person name="Henrissat B."/>
            <person name="Mortensen U.H."/>
            <person name="Larsen T.O."/>
            <person name="Devries R.P."/>
            <person name="Grigoriev I.V."/>
            <person name="Machida M."/>
            <person name="Baker S.E."/>
            <person name="Andersen M.R."/>
        </authorList>
    </citation>
    <scope>NUCLEOTIDE SEQUENCE [LARGE SCALE GENOMIC DNA]</scope>
    <source>
        <strain evidence="2">IBT 14317</strain>
    </source>
</reference>
<dbReference type="EMBL" id="ML735248">
    <property type="protein sequence ID" value="KAE8391161.1"/>
    <property type="molecule type" value="Genomic_DNA"/>
</dbReference>
<evidence type="ECO:0008006" key="3">
    <source>
        <dbReference type="Google" id="ProtNLM"/>
    </source>
</evidence>
<dbReference type="Proteomes" id="UP000326877">
    <property type="component" value="Unassembled WGS sequence"/>
</dbReference>
<protein>
    <recommendedName>
        <fullName evidence="3">FAD/NAD(P)-binding domain-containing protein</fullName>
    </recommendedName>
</protein>
<accession>A0A5N7CAI5</accession>
<evidence type="ECO:0000313" key="2">
    <source>
        <dbReference type="EMBL" id="KAE8391161.1"/>
    </source>
</evidence>
<keyword evidence="1" id="KW-0560">Oxidoreductase</keyword>
<organism evidence="2">
    <name type="scientific">Petromyces alliaceus</name>
    <name type="common">Aspergillus alliaceus</name>
    <dbReference type="NCBI Taxonomy" id="209559"/>
    <lineage>
        <taxon>Eukaryota</taxon>
        <taxon>Fungi</taxon>
        <taxon>Dikarya</taxon>
        <taxon>Ascomycota</taxon>
        <taxon>Pezizomycotina</taxon>
        <taxon>Eurotiomycetes</taxon>
        <taxon>Eurotiomycetidae</taxon>
        <taxon>Eurotiales</taxon>
        <taxon>Aspergillaceae</taxon>
        <taxon>Aspergillus</taxon>
        <taxon>Aspergillus subgen. Circumdati</taxon>
    </lineage>
</organism>
<name>A0A5N7CAI5_PETAA</name>
<proteinExistence type="predicted"/>
<gene>
    <name evidence="2" type="ORF">BDV23DRAFT_193357</name>
</gene>
<dbReference type="OrthoDB" id="74360at2759"/>
<sequence>MTPFHHHNVKLPVILTPGSEFPPRIPTPQGIVERWIARLQTNLIQHCPDLSALLHKDSWWRDMLAFAWDFYTVRGQDKIEAYIARHQPQAQIAGLRLHADIIPVVETPQQGLTWMRAVFEFQNSCEEGLGVVYLTCQEEEESNKWKAYAVYTALQMLQKFGIEDSVASRRGDVVQVDSMPGGPGRCRQPKFKEKQPTVMVLGAGQSGLNISARLQVMGISCLLVEQNKRVGDNWRNRYSTLVLHNHVDITHLAYLPFPENWPTYSSKDDLADWFETYAKALNLNIWLNLTSVTVIRNHNHNNEQEQEQEQIIHPSHIVWSAGQFGMEKIPDLPNKSIFQGTVYHSNAHKDASLLTPTHKKVIIVGTGNSRHDIAEDFYKNGAQVTLLQRSGTYVLGQAGIPLLLENTLIGSNIPLDIKALLSESLPWPVTLALCRQNTADTRAADQTLLAGLEQAGLKLDYGPNGQGILGLYVHRRGGYYIEFGCSQLITDGKIAVWQCGKEIAGFDKRHLLLCDGSRLEADIVVFVTGYHGPLESVRRVLGHGVVERCHKELWGLDGEGEIRTVWHPSGHPGFWFMEGNLAQSRVYSRFVALQIAAIEAGLV</sequence>
<dbReference type="GO" id="GO:0050660">
    <property type="term" value="F:flavin adenine dinucleotide binding"/>
    <property type="evidence" value="ECO:0007669"/>
    <property type="project" value="TreeGrafter"/>
</dbReference>
<dbReference type="PANTHER" id="PTHR43539:SF24">
    <property type="entry name" value="FAD_NAD(P)-BINDING DOMAIN-CONTAINING PROTEIN-RELATED"/>
    <property type="match status" value="1"/>
</dbReference>
<dbReference type="InterPro" id="IPR050982">
    <property type="entry name" value="Auxin_biosynth/cation_transpt"/>
</dbReference>
<evidence type="ECO:0000256" key="1">
    <source>
        <dbReference type="ARBA" id="ARBA00023002"/>
    </source>
</evidence>
<dbReference type="AlphaFoldDB" id="A0A5N7CAI5"/>
<dbReference type="PANTHER" id="PTHR43539">
    <property type="entry name" value="FLAVIN-BINDING MONOOXYGENASE-LIKE PROTEIN (AFU_ORTHOLOGUE AFUA_4G09220)"/>
    <property type="match status" value="1"/>
</dbReference>
<dbReference type="InterPro" id="IPR036188">
    <property type="entry name" value="FAD/NAD-bd_sf"/>
</dbReference>
<dbReference type="Gene3D" id="3.50.50.60">
    <property type="entry name" value="FAD/NAD(P)-binding domain"/>
    <property type="match status" value="1"/>
</dbReference>
<dbReference type="Pfam" id="PF13738">
    <property type="entry name" value="Pyr_redox_3"/>
    <property type="match status" value="1"/>
</dbReference>
<dbReference type="SUPFAM" id="SSF51905">
    <property type="entry name" value="FAD/NAD(P)-binding domain"/>
    <property type="match status" value="1"/>
</dbReference>